<evidence type="ECO:0000313" key="3">
    <source>
        <dbReference type="EMBL" id="VDN13011.1"/>
    </source>
</evidence>
<reference evidence="3 4" key="1">
    <citation type="submission" date="2018-11" db="EMBL/GenBank/DDBJ databases">
        <authorList>
            <consortium name="Pathogen Informatics"/>
        </authorList>
    </citation>
    <scope>NUCLEOTIDE SEQUENCE [LARGE SCALE GENOMIC DNA]</scope>
</reference>
<dbReference type="OrthoDB" id="289038at2759"/>
<dbReference type="GO" id="GO:0004843">
    <property type="term" value="F:cysteine-type deubiquitinase activity"/>
    <property type="evidence" value="ECO:0007669"/>
    <property type="project" value="InterPro"/>
</dbReference>
<dbReference type="InterPro" id="IPR001394">
    <property type="entry name" value="Peptidase_C19_UCH"/>
</dbReference>
<dbReference type="Pfam" id="PF00443">
    <property type="entry name" value="UCH"/>
    <property type="match status" value="1"/>
</dbReference>
<proteinExistence type="predicted"/>
<accession>A0A3P7M401</accession>
<dbReference type="Proteomes" id="UP000281553">
    <property type="component" value="Unassembled WGS sequence"/>
</dbReference>
<dbReference type="EMBL" id="UYRU01055341">
    <property type="protein sequence ID" value="VDN13011.1"/>
    <property type="molecule type" value="Genomic_DNA"/>
</dbReference>
<gene>
    <name evidence="3" type="ORF">DILT_LOCUS8842</name>
</gene>
<evidence type="ECO:0000313" key="4">
    <source>
        <dbReference type="Proteomes" id="UP000281553"/>
    </source>
</evidence>
<sequence length="641" mass="69943">MPNSLSVMGYASDALFYYLTEPFSWLLALASFVTPKEILTVWLHTSVGVSELLRNTCWISASSSVGLLSADTVNLPTLHSAILTRAKSVQKPEGVQQREQQQQYPKLEPATAALSSSSVSTTGTSVGYDAENGSSSSSSSSPGNGACSLSLASSLGSPPVQDFLQGGHIDQTALLPFADALAECPEPTSQQDKNNLLPFLRCLALHSGRTPGCLAVEALEALKSAVTLSLDNGLFQMLPPAFDQEPAASSHCTPSLSSLSTADTEALSPANERASALRSWLIFLFDLLFVCPATYLRIAAREFVSLTVTRSLVANCSLIGLCELSGVEERKQPWSSLAADPVNYMINFLITTMVEKGDEFRDNTSECTDVIVKLLEFMWHEQLPVSVADELLTKECSWLLKANCLLSSVVHNLFTTIILLNPDPCLHTLLFETCIFPASKRLRQLRKSLQSKSGVSAVILESTNLYVCPDDVLEAAFDFVRELVNCAPANALSLNSILMELLYSQGPGFVGLQNGGSTCYMNSVLQQLFAITPIRDAILAVPVGKILEAANSAAAKAALPSFSALGDGSQPEEDAQVRLFWFSCFYSHLAEVYHNLLLFRSTHKSEYASYRKQFGSRRSDRWNKNFIFLTFRILSRILNYR</sequence>
<dbReference type="PROSITE" id="PS50235">
    <property type="entry name" value="USP_3"/>
    <property type="match status" value="1"/>
</dbReference>
<name>A0A3P7M401_DIBLA</name>
<evidence type="ECO:0000256" key="1">
    <source>
        <dbReference type="SAM" id="MobiDB-lite"/>
    </source>
</evidence>
<dbReference type="InterPro" id="IPR038765">
    <property type="entry name" value="Papain-like_cys_pep_sf"/>
</dbReference>
<dbReference type="SUPFAM" id="SSF54001">
    <property type="entry name" value="Cysteine proteinases"/>
    <property type="match status" value="1"/>
</dbReference>
<feature type="region of interest" description="Disordered" evidence="1">
    <location>
        <begin position="89"/>
        <end position="119"/>
    </location>
</feature>
<protein>
    <recommendedName>
        <fullName evidence="2">USP domain-containing protein</fullName>
    </recommendedName>
</protein>
<keyword evidence="4" id="KW-1185">Reference proteome</keyword>
<dbReference type="InterPro" id="IPR018200">
    <property type="entry name" value="USP_CS"/>
</dbReference>
<dbReference type="GO" id="GO:0016579">
    <property type="term" value="P:protein deubiquitination"/>
    <property type="evidence" value="ECO:0007669"/>
    <property type="project" value="InterPro"/>
</dbReference>
<dbReference type="AlphaFoldDB" id="A0A3P7M401"/>
<dbReference type="InterPro" id="IPR028889">
    <property type="entry name" value="USP"/>
</dbReference>
<evidence type="ECO:0000259" key="2">
    <source>
        <dbReference type="PROSITE" id="PS50235"/>
    </source>
</evidence>
<dbReference type="Gene3D" id="3.90.70.10">
    <property type="entry name" value="Cysteine proteinases"/>
    <property type="match status" value="1"/>
</dbReference>
<dbReference type="PROSITE" id="PS00972">
    <property type="entry name" value="USP_1"/>
    <property type="match status" value="1"/>
</dbReference>
<organism evidence="3 4">
    <name type="scientific">Dibothriocephalus latus</name>
    <name type="common">Fish tapeworm</name>
    <name type="synonym">Diphyllobothrium latum</name>
    <dbReference type="NCBI Taxonomy" id="60516"/>
    <lineage>
        <taxon>Eukaryota</taxon>
        <taxon>Metazoa</taxon>
        <taxon>Spiralia</taxon>
        <taxon>Lophotrochozoa</taxon>
        <taxon>Platyhelminthes</taxon>
        <taxon>Cestoda</taxon>
        <taxon>Eucestoda</taxon>
        <taxon>Diphyllobothriidea</taxon>
        <taxon>Diphyllobothriidae</taxon>
        <taxon>Dibothriocephalus</taxon>
    </lineage>
</organism>
<feature type="domain" description="USP" evidence="2">
    <location>
        <begin position="510"/>
        <end position="641"/>
    </location>
</feature>